<evidence type="ECO:0000256" key="1">
    <source>
        <dbReference type="ARBA" id="ARBA00008416"/>
    </source>
</evidence>
<dbReference type="InterPro" id="IPR014710">
    <property type="entry name" value="RmlC-like_jellyroll"/>
</dbReference>
<feature type="domain" description="Quercetin 2,3-dioxygenase C-terminal cupin" evidence="4">
    <location>
        <begin position="145"/>
        <end position="227"/>
    </location>
</feature>
<comment type="caution">
    <text evidence="5">The sequence shown here is derived from an EMBL/GenBank/DDBJ whole genome shotgun (WGS) entry which is preliminary data.</text>
</comment>
<evidence type="ECO:0000313" key="5">
    <source>
        <dbReference type="EMBL" id="MCS4487762.1"/>
    </source>
</evidence>
<dbReference type="SUPFAM" id="SSF51182">
    <property type="entry name" value="RmlC-like cupins"/>
    <property type="match status" value="1"/>
</dbReference>
<evidence type="ECO:0000259" key="3">
    <source>
        <dbReference type="Pfam" id="PF02678"/>
    </source>
</evidence>
<proteinExistence type="inferred from homology"/>
<dbReference type="InterPro" id="IPR003829">
    <property type="entry name" value="Pirin_N_dom"/>
</dbReference>
<dbReference type="InterPro" id="IPR041602">
    <property type="entry name" value="Quercetinase_C"/>
</dbReference>
<dbReference type="InterPro" id="IPR012093">
    <property type="entry name" value="Pirin"/>
</dbReference>
<dbReference type="Gene3D" id="2.60.120.10">
    <property type="entry name" value="Jelly Rolls"/>
    <property type="match status" value="2"/>
</dbReference>
<dbReference type="PANTHER" id="PTHR43212:SF3">
    <property type="entry name" value="QUERCETIN 2,3-DIOXYGENASE"/>
    <property type="match status" value="1"/>
</dbReference>
<dbReference type="EMBL" id="JANUXX010000001">
    <property type="protein sequence ID" value="MCS4487762.1"/>
    <property type="molecule type" value="Genomic_DNA"/>
</dbReference>
<dbReference type="PANTHER" id="PTHR43212">
    <property type="entry name" value="QUERCETIN 2,3-DIOXYGENASE"/>
    <property type="match status" value="1"/>
</dbReference>
<comment type="similarity">
    <text evidence="1 2">Belongs to the pirin family.</text>
</comment>
<evidence type="ECO:0000259" key="4">
    <source>
        <dbReference type="Pfam" id="PF17954"/>
    </source>
</evidence>
<gene>
    <name evidence="5" type="ORF">NXS10_02075</name>
</gene>
<sequence length="246" mass="27944">MKIYTEELTYTNGNPRFHLTFYRPGLIDRDFDKDDFAFGPLARIDHAHIRQEVLVPMHEHINDEIFSYIHKGKMLHEDSVGNVEVVTPEHRMLMGAGKSFFHQESTPEGQVEMLQVFIRPEEADLEPLVQFSSDEKVELEEWNHLVGPNGSGAPLVLRQDVQILDKHLTENQDFNLPSLEGYTPWLYVMEGSIAINGKEISKGQAVTLEEGDEFVGKSLEKTTLVLFLVNLGAPMTYAGNFSGQKR</sequence>
<dbReference type="InterPro" id="IPR011051">
    <property type="entry name" value="RmlC_Cupin_sf"/>
</dbReference>
<dbReference type="CDD" id="cd02247">
    <property type="entry name" value="cupin_pirin_C"/>
    <property type="match status" value="1"/>
</dbReference>
<reference evidence="5 6" key="1">
    <citation type="journal article" date="2023" name="Int. J. Syst. Evol. Microbiol.">
        <title>Streptococcus sciuri sp. nov., Staphylococcus marylandisciuri sp. nov. and Staphylococcus americanisciuri sp. nov., isolated from faeces of eastern grey squirrel (Sciurus carolinensis).</title>
        <authorList>
            <person name="Volokhov D.V."/>
            <person name="Zagorodnyaya T.A."/>
            <person name="Furtak V.A."/>
            <person name="Nattanmai G."/>
            <person name="Randall L."/>
            <person name="Jose S."/>
            <person name="Gao Y."/>
            <person name="Eisenberg T."/>
            <person name="Delmonte P."/>
            <person name="Blom J."/>
            <person name="Mitchell K.K."/>
        </authorList>
    </citation>
    <scope>NUCLEOTIDE SEQUENCE [LARGE SCALE GENOMIC DNA]</scope>
    <source>
        <strain evidence="5 6">SQ9-PEA</strain>
    </source>
</reference>
<dbReference type="Pfam" id="PF02678">
    <property type="entry name" value="Pirin"/>
    <property type="match status" value="1"/>
</dbReference>
<dbReference type="RefSeq" id="WP_259137109.1">
    <property type="nucleotide sequence ID" value="NZ_JANUXX010000001.1"/>
</dbReference>
<accession>A0ABT2F5S3</accession>
<evidence type="ECO:0000313" key="6">
    <source>
        <dbReference type="Proteomes" id="UP001206548"/>
    </source>
</evidence>
<dbReference type="Pfam" id="PF17954">
    <property type="entry name" value="Pirin_C_2"/>
    <property type="match status" value="1"/>
</dbReference>
<dbReference type="Proteomes" id="UP001206548">
    <property type="component" value="Unassembled WGS sequence"/>
</dbReference>
<organism evidence="5 6">
    <name type="scientific">Streptococcus sciuri</name>
    <dbReference type="NCBI Taxonomy" id="2973939"/>
    <lineage>
        <taxon>Bacteria</taxon>
        <taxon>Bacillati</taxon>
        <taxon>Bacillota</taxon>
        <taxon>Bacilli</taxon>
        <taxon>Lactobacillales</taxon>
        <taxon>Streptococcaceae</taxon>
        <taxon>Streptococcus</taxon>
    </lineage>
</organism>
<protein>
    <submittedName>
        <fullName evidence="5">Pirin family protein</fullName>
    </submittedName>
</protein>
<feature type="domain" description="Pirin N-terminal" evidence="3">
    <location>
        <begin position="34"/>
        <end position="118"/>
    </location>
</feature>
<evidence type="ECO:0000256" key="2">
    <source>
        <dbReference type="RuleBase" id="RU003457"/>
    </source>
</evidence>
<keyword evidence="6" id="KW-1185">Reference proteome</keyword>
<name>A0ABT2F5S3_9STRE</name>